<accession>A0A2I0R0W1</accession>
<feature type="signal peptide" evidence="1">
    <location>
        <begin position="1"/>
        <end position="25"/>
    </location>
</feature>
<sequence length="380" mass="44141">MILSKMYGTRLLLLSLILLMSQANANSQELSIDSKILNQTRGYKIYKPTGIINQSSPIIYTLDGLGAMTYGINQVNAKFGRSINAIVIEIESDDRWKDFATNPNGSFGKNSDLTRRFLVEEFFPMIDSIYPKSSYRVAVGHSLTALFWNNLITKNPEYVDALVSISPMATDSTLVNINSAYKKINKDLRLYFSYAKDDLSGHEKSFKSIPKRDKLSKISYKIERIKNTTHTTVIPQSVQNGLIHVFYELQELDRYSIRKAKKLFKSIKGESGFLENYYSNIEKVYGIKLNYRRSDIIRAPIFIERWGDLEDIIPYCNEHLNIDSEIWQLYFYKGLYYEEKKNYRKALLNYERGYKLMVDEDAIFDFSPYKEDIIRVKGKL</sequence>
<dbReference type="Pfam" id="PF00756">
    <property type="entry name" value="Esterase"/>
    <property type="match status" value="1"/>
</dbReference>
<dbReference type="RefSeq" id="WP_101335222.1">
    <property type="nucleotide sequence ID" value="NZ_PJNI01000014.1"/>
</dbReference>
<dbReference type="Gene3D" id="1.25.40.10">
    <property type="entry name" value="Tetratricopeptide repeat domain"/>
    <property type="match status" value="1"/>
</dbReference>
<gene>
    <name evidence="2" type="ORF">CW751_11720</name>
</gene>
<dbReference type="Gene3D" id="3.40.50.1820">
    <property type="entry name" value="alpha/beta hydrolase"/>
    <property type="match status" value="1"/>
</dbReference>
<keyword evidence="1" id="KW-0732">Signal</keyword>
<dbReference type="SUPFAM" id="SSF53474">
    <property type="entry name" value="alpha/beta-Hydrolases"/>
    <property type="match status" value="1"/>
</dbReference>
<evidence type="ECO:0008006" key="4">
    <source>
        <dbReference type="Google" id="ProtNLM"/>
    </source>
</evidence>
<dbReference type="SUPFAM" id="SSF48452">
    <property type="entry name" value="TPR-like"/>
    <property type="match status" value="1"/>
</dbReference>
<name>A0A2I0R0W1_9FLAO</name>
<feature type="chain" id="PRO_5014182229" description="Esterase" evidence="1">
    <location>
        <begin position="26"/>
        <end position="380"/>
    </location>
</feature>
<protein>
    <recommendedName>
        <fullName evidence="4">Esterase</fullName>
    </recommendedName>
</protein>
<dbReference type="InterPro" id="IPR011990">
    <property type="entry name" value="TPR-like_helical_dom_sf"/>
</dbReference>
<organism evidence="2 3">
    <name type="scientific">Brumimicrobium salinarum</name>
    <dbReference type="NCBI Taxonomy" id="2058658"/>
    <lineage>
        <taxon>Bacteria</taxon>
        <taxon>Pseudomonadati</taxon>
        <taxon>Bacteroidota</taxon>
        <taxon>Flavobacteriia</taxon>
        <taxon>Flavobacteriales</taxon>
        <taxon>Crocinitomicaceae</taxon>
        <taxon>Brumimicrobium</taxon>
    </lineage>
</organism>
<dbReference type="EMBL" id="PJNI01000014">
    <property type="protein sequence ID" value="PKR80030.1"/>
    <property type="molecule type" value="Genomic_DNA"/>
</dbReference>
<dbReference type="OrthoDB" id="1142077at2"/>
<evidence type="ECO:0000256" key="1">
    <source>
        <dbReference type="SAM" id="SignalP"/>
    </source>
</evidence>
<dbReference type="InterPro" id="IPR000801">
    <property type="entry name" value="Esterase-like"/>
</dbReference>
<evidence type="ECO:0000313" key="3">
    <source>
        <dbReference type="Proteomes" id="UP000236654"/>
    </source>
</evidence>
<dbReference type="AlphaFoldDB" id="A0A2I0R0W1"/>
<reference evidence="2 3" key="1">
    <citation type="submission" date="2017-12" db="EMBL/GenBank/DDBJ databases">
        <title>The draft genome sequence of Brumimicrobium saltpan LHR20.</title>
        <authorList>
            <person name="Do Z.-J."/>
            <person name="Luo H.-R."/>
        </authorList>
    </citation>
    <scope>NUCLEOTIDE SEQUENCE [LARGE SCALE GENOMIC DNA]</scope>
    <source>
        <strain evidence="2 3">LHR20</strain>
    </source>
</reference>
<dbReference type="Proteomes" id="UP000236654">
    <property type="component" value="Unassembled WGS sequence"/>
</dbReference>
<keyword evidence="3" id="KW-1185">Reference proteome</keyword>
<evidence type="ECO:0000313" key="2">
    <source>
        <dbReference type="EMBL" id="PKR80030.1"/>
    </source>
</evidence>
<comment type="caution">
    <text evidence="2">The sequence shown here is derived from an EMBL/GenBank/DDBJ whole genome shotgun (WGS) entry which is preliminary data.</text>
</comment>
<dbReference type="InterPro" id="IPR029058">
    <property type="entry name" value="AB_hydrolase_fold"/>
</dbReference>
<proteinExistence type="predicted"/>